<dbReference type="SMART" id="SM00053">
    <property type="entry name" value="DYNc"/>
    <property type="match status" value="1"/>
</dbReference>
<dbReference type="GO" id="GO:0005525">
    <property type="term" value="F:GTP binding"/>
    <property type="evidence" value="ECO:0007669"/>
    <property type="project" value="InterPro"/>
</dbReference>
<gene>
    <name evidence="6" type="ORF">AMSG_04085</name>
</gene>
<evidence type="ECO:0000259" key="5">
    <source>
        <dbReference type="PROSITE" id="PS51718"/>
    </source>
</evidence>
<feature type="domain" description="Dynamin-type G" evidence="5">
    <location>
        <begin position="23"/>
        <end position="292"/>
    </location>
</feature>
<dbReference type="InterPro" id="IPR001401">
    <property type="entry name" value="Dynamin_GTPase"/>
</dbReference>
<dbReference type="GeneID" id="25563648"/>
<dbReference type="PRINTS" id="PR00195">
    <property type="entry name" value="DYNAMIN"/>
</dbReference>
<dbReference type="InterPro" id="IPR000375">
    <property type="entry name" value="Dynamin_stalk"/>
</dbReference>
<organism evidence="6 7">
    <name type="scientific">Thecamonas trahens ATCC 50062</name>
    <dbReference type="NCBI Taxonomy" id="461836"/>
    <lineage>
        <taxon>Eukaryota</taxon>
        <taxon>Apusozoa</taxon>
        <taxon>Apusomonadida</taxon>
        <taxon>Apusomonadidae</taxon>
        <taxon>Thecamonas</taxon>
    </lineage>
</organism>
<dbReference type="Pfam" id="PF00350">
    <property type="entry name" value="Dynamin_N"/>
    <property type="match status" value="1"/>
</dbReference>
<dbReference type="GO" id="GO:0005737">
    <property type="term" value="C:cytoplasm"/>
    <property type="evidence" value="ECO:0007669"/>
    <property type="project" value="TreeGrafter"/>
</dbReference>
<reference evidence="6 7" key="1">
    <citation type="submission" date="2010-05" db="EMBL/GenBank/DDBJ databases">
        <title>The Genome Sequence of Thecamonas trahens ATCC 50062.</title>
        <authorList>
            <consortium name="The Broad Institute Genome Sequencing Platform"/>
            <person name="Russ C."/>
            <person name="Cuomo C."/>
            <person name="Shea T."/>
            <person name="Young S.K."/>
            <person name="Zeng Q."/>
            <person name="Koehrsen M."/>
            <person name="Haas B."/>
            <person name="Borodovsky M."/>
            <person name="Guigo R."/>
            <person name="Alvarado L."/>
            <person name="Berlin A."/>
            <person name="Bochicchio J."/>
            <person name="Borenstein D."/>
            <person name="Chapman S."/>
            <person name="Chen Z."/>
            <person name="Freedman E."/>
            <person name="Gellesch M."/>
            <person name="Goldberg J."/>
            <person name="Griggs A."/>
            <person name="Gujja S."/>
            <person name="Heilman E."/>
            <person name="Heiman D."/>
            <person name="Hepburn T."/>
            <person name="Howarth C."/>
            <person name="Jen D."/>
            <person name="Larson L."/>
            <person name="Mehta T."/>
            <person name="Park D."/>
            <person name="Pearson M."/>
            <person name="Roberts A."/>
            <person name="Saif S."/>
            <person name="Shenoy N."/>
            <person name="Sisk P."/>
            <person name="Stolte C."/>
            <person name="Sykes S."/>
            <person name="Thomson T."/>
            <person name="Walk T."/>
            <person name="White J."/>
            <person name="Yandava C."/>
            <person name="Burger G."/>
            <person name="Gray M.W."/>
            <person name="Holland P.W.H."/>
            <person name="King N."/>
            <person name="Lang F.B.F."/>
            <person name="Roger A.J."/>
            <person name="Ruiz-Trillo I."/>
            <person name="Lander E."/>
            <person name="Nusbaum C."/>
        </authorList>
    </citation>
    <scope>NUCLEOTIDE SEQUENCE [LARGE SCALE GENOMIC DNA]</scope>
    <source>
        <strain evidence="6 7">ATCC 50062</strain>
    </source>
</reference>
<feature type="compositionally biased region" description="Low complexity" evidence="3">
    <location>
        <begin position="760"/>
        <end position="778"/>
    </location>
</feature>
<dbReference type="InterPro" id="IPR045063">
    <property type="entry name" value="Dynamin_N"/>
</dbReference>
<dbReference type="AlphaFoldDB" id="A0A0L0D6M9"/>
<dbReference type="GO" id="GO:0006897">
    <property type="term" value="P:endocytosis"/>
    <property type="evidence" value="ECO:0007669"/>
    <property type="project" value="TreeGrafter"/>
</dbReference>
<dbReference type="Proteomes" id="UP000054408">
    <property type="component" value="Unassembled WGS sequence"/>
</dbReference>
<evidence type="ECO:0000256" key="1">
    <source>
        <dbReference type="ARBA" id="ARBA00022741"/>
    </source>
</evidence>
<dbReference type="GO" id="GO:0016559">
    <property type="term" value="P:peroxisome fission"/>
    <property type="evidence" value="ECO:0007669"/>
    <property type="project" value="TreeGrafter"/>
</dbReference>
<dbReference type="GO" id="GO:0003924">
    <property type="term" value="F:GTPase activity"/>
    <property type="evidence" value="ECO:0007669"/>
    <property type="project" value="InterPro"/>
</dbReference>
<dbReference type="Gene3D" id="1.20.120.1240">
    <property type="entry name" value="Dynamin, middle domain"/>
    <property type="match status" value="1"/>
</dbReference>
<sequence length="828" mass="88668">MDALIPVFGKVQDVLATLGSAATIPLPQVVVIGAQSSGKSSVLESLVGRDFLPRGIGIVTRRPLVLQLTHVEEGSAEWGEFAHQPGIKFYDFDDIRDEIQLETDRETGSNKGISPLPIRLKVYSPSVVNLTLIDLPGMTKVPVGDQPSDIEKQIRAMVLEYISQAKSIILAVTPANTDLANSDALQMAREVDPDGTRTIGVLTKLDLMDEGTDAVDVLCGRVIPLKLGFIGVINRSQQDIINGSSIAQALEREHTFFARHPAYAEFAYRCGTGYLSRTLNKILIYHIRNALPALRSRIHALISETENHIGLLGEPINATSETEKSGLVLSSLTQFCTSYCAAIDGTRTSFITNQLSGGARIAYIFHDVFAASISAVSAMDALTLSDIRTVIRNATGPRRSLFVPEVSFELLVKRQISRLEDPALQCVDFVFDELLRITREIEDEALVRFGVLRASIHEVMSALLARLKRPTMAMIRTLIKMELSYINTNHPDFLAGTQALASLAATNTGAVAGSSGAVLSASGAASRRSMANEMMSSRCGAAQSSSAGASLPTSSDPEGGMFLNVFFGREAGQEQGASGSSSRTSSAGGLHIPTGADGSAARGGSTSGRQTLPPAVILREPPAMLKPRPTLNEREMTETKLITSLLESYFDIVKKNIQDSVPKAIMLLLVNASKDSVQNELVAALYQPDAFDDLLSEVEDVALQRSRSKMLLAALNEAATTISEVMEWDAYEACEPSNSSPSSIQRFSARLSGGGGAAAARANSAASTSAAASTSGTPSRREDRGASRREDRRAGRREVQRAPATPKTMHPAAMEASPLRSPLADVNQ</sequence>
<evidence type="ECO:0000256" key="3">
    <source>
        <dbReference type="SAM" id="MobiDB-lite"/>
    </source>
</evidence>
<evidence type="ECO:0000256" key="2">
    <source>
        <dbReference type="ARBA" id="ARBA00023134"/>
    </source>
</evidence>
<evidence type="ECO:0000259" key="4">
    <source>
        <dbReference type="PROSITE" id="PS51388"/>
    </source>
</evidence>
<dbReference type="GO" id="GO:0016020">
    <property type="term" value="C:membrane"/>
    <property type="evidence" value="ECO:0007669"/>
    <property type="project" value="TreeGrafter"/>
</dbReference>
<dbReference type="GO" id="GO:0005874">
    <property type="term" value="C:microtubule"/>
    <property type="evidence" value="ECO:0007669"/>
    <property type="project" value="TreeGrafter"/>
</dbReference>
<feature type="domain" description="GED" evidence="4">
    <location>
        <begin position="639"/>
        <end position="730"/>
    </location>
</feature>
<dbReference type="PROSITE" id="PS51718">
    <property type="entry name" value="G_DYNAMIN_2"/>
    <property type="match status" value="1"/>
</dbReference>
<accession>A0A0L0D6M9</accession>
<dbReference type="InterPro" id="IPR027417">
    <property type="entry name" value="P-loop_NTPase"/>
</dbReference>
<feature type="region of interest" description="Disordered" evidence="3">
    <location>
        <begin position="760"/>
        <end position="828"/>
    </location>
</feature>
<dbReference type="Gene3D" id="3.40.50.300">
    <property type="entry name" value="P-loop containing nucleotide triphosphate hydrolases"/>
    <property type="match status" value="1"/>
</dbReference>
<keyword evidence="2" id="KW-0342">GTP-binding</keyword>
<feature type="region of interest" description="Disordered" evidence="3">
    <location>
        <begin position="529"/>
        <end position="555"/>
    </location>
</feature>
<feature type="compositionally biased region" description="Basic and acidic residues" evidence="3">
    <location>
        <begin position="779"/>
        <end position="800"/>
    </location>
</feature>
<dbReference type="InterPro" id="IPR020850">
    <property type="entry name" value="GED_dom"/>
</dbReference>
<keyword evidence="1" id="KW-0547">Nucleotide-binding</keyword>
<dbReference type="Pfam" id="PF01031">
    <property type="entry name" value="Dynamin_M"/>
    <property type="match status" value="1"/>
</dbReference>
<dbReference type="PANTHER" id="PTHR11566">
    <property type="entry name" value="DYNAMIN"/>
    <property type="match status" value="1"/>
</dbReference>
<dbReference type="STRING" id="461836.A0A0L0D6M9"/>
<dbReference type="PROSITE" id="PS51388">
    <property type="entry name" value="GED"/>
    <property type="match status" value="1"/>
</dbReference>
<dbReference type="CDD" id="cd08771">
    <property type="entry name" value="DLP_1"/>
    <property type="match status" value="1"/>
</dbReference>
<name>A0A0L0D6M9_THETB</name>
<evidence type="ECO:0000313" key="6">
    <source>
        <dbReference type="EMBL" id="KNC47855.1"/>
    </source>
</evidence>
<dbReference type="InterPro" id="IPR022812">
    <property type="entry name" value="Dynamin"/>
</dbReference>
<dbReference type="GO" id="GO:0048312">
    <property type="term" value="P:intracellular distribution of mitochondria"/>
    <property type="evidence" value="ECO:0007669"/>
    <property type="project" value="TreeGrafter"/>
</dbReference>
<feature type="region of interest" description="Disordered" evidence="3">
    <location>
        <begin position="573"/>
        <end position="612"/>
    </location>
</feature>
<dbReference type="FunFam" id="3.40.50.300:FF:001027">
    <property type="entry name" value="dynamin-related protein 3A"/>
    <property type="match status" value="1"/>
</dbReference>
<protein>
    <submittedName>
        <fullName evidence="6">Dynamin-A</fullName>
    </submittedName>
</protein>
<dbReference type="eggNOG" id="KOG0446">
    <property type="taxonomic scope" value="Eukaryota"/>
</dbReference>
<dbReference type="SUPFAM" id="SSF52540">
    <property type="entry name" value="P-loop containing nucleoside triphosphate hydrolases"/>
    <property type="match status" value="1"/>
</dbReference>
<proteinExistence type="predicted"/>
<dbReference type="EMBL" id="GL349448">
    <property type="protein sequence ID" value="KNC47855.1"/>
    <property type="molecule type" value="Genomic_DNA"/>
</dbReference>
<feature type="compositionally biased region" description="Low complexity" evidence="3">
    <location>
        <begin position="573"/>
        <end position="609"/>
    </location>
</feature>
<dbReference type="Pfam" id="PF02212">
    <property type="entry name" value="GED"/>
    <property type="match status" value="1"/>
</dbReference>
<dbReference type="GO" id="GO:0000266">
    <property type="term" value="P:mitochondrial fission"/>
    <property type="evidence" value="ECO:0007669"/>
    <property type="project" value="TreeGrafter"/>
</dbReference>
<keyword evidence="7" id="KW-1185">Reference proteome</keyword>
<dbReference type="GO" id="GO:0008017">
    <property type="term" value="F:microtubule binding"/>
    <property type="evidence" value="ECO:0007669"/>
    <property type="project" value="TreeGrafter"/>
</dbReference>
<evidence type="ECO:0000313" key="7">
    <source>
        <dbReference type="Proteomes" id="UP000054408"/>
    </source>
</evidence>
<dbReference type="PANTHER" id="PTHR11566:SF21">
    <property type="entry name" value="DYNAMIN RELATED PROTEIN 1, ISOFORM A"/>
    <property type="match status" value="1"/>
</dbReference>
<dbReference type="RefSeq" id="XP_013759333.1">
    <property type="nucleotide sequence ID" value="XM_013903879.1"/>
</dbReference>
<dbReference type="OMA" id="KICHNCG"/>
<dbReference type="SMART" id="SM00302">
    <property type="entry name" value="GED"/>
    <property type="match status" value="1"/>
</dbReference>
<dbReference type="OrthoDB" id="5061070at2759"/>
<dbReference type="InterPro" id="IPR030381">
    <property type="entry name" value="G_DYNAMIN_dom"/>
</dbReference>
<dbReference type="InterPro" id="IPR003130">
    <property type="entry name" value="GED"/>
</dbReference>